<dbReference type="AlphaFoldDB" id="A0AAE1BZ17"/>
<dbReference type="InterPro" id="IPR000560">
    <property type="entry name" value="His_Pase_clade-2"/>
</dbReference>
<dbReference type="Pfam" id="PF00328">
    <property type="entry name" value="His_Phos_2"/>
    <property type="match status" value="1"/>
</dbReference>
<evidence type="ECO:0000256" key="2">
    <source>
        <dbReference type="SAM" id="Phobius"/>
    </source>
</evidence>
<proteinExistence type="predicted"/>
<keyword evidence="2" id="KW-1133">Transmembrane helix</keyword>
<evidence type="ECO:0000256" key="1">
    <source>
        <dbReference type="ARBA" id="ARBA00022801"/>
    </source>
</evidence>
<keyword evidence="4" id="KW-1185">Reference proteome</keyword>
<keyword evidence="1" id="KW-0378">Hydrolase</keyword>
<evidence type="ECO:0000313" key="3">
    <source>
        <dbReference type="EMBL" id="KAK3673102.1"/>
    </source>
</evidence>
<dbReference type="PANTHER" id="PTHR20963:SF18">
    <property type="entry name" value="ACID PHOSPHATASE PHO11-RELATED"/>
    <property type="match status" value="1"/>
</dbReference>
<dbReference type="InterPro" id="IPR029033">
    <property type="entry name" value="His_PPase_superfam"/>
</dbReference>
<organism evidence="3 4">
    <name type="scientific">Recurvomyces mirabilis</name>
    <dbReference type="NCBI Taxonomy" id="574656"/>
    <lineage>
        <taxon>Eukaryota</taxon>
        <taxon>Fungi</taxon>
        <taxon>Dikarya</taxon>
        <taxon>Ascomycota</taxon>
        <taxon>Pezizomycotina</taxon>
        <taxon>Dothideomycetes</taxon>
        <taxon>Dothideomycetidae</taxon>
        <taxon>Mycosphaerellales</taxon>
        <taxon>Teratosphaeriaceae</taxon>
        <taxon>Recurvomyces</taxon>
    </lineage>
</organism>
<accession>A0AAE1BZ17</accession>
<evidence type="ECO:0000313" key="4">
    <source>
        <dbReference type="Proteomes" id="UP001274830"/>
    </source>
</evidence>
<dbReference type="PANTHER" id="PTHR20963">
    <property type="entry name" value="MULTIPLE INOSITOL POLYPHOSPHATE PHOSPHATASE-RELATED"/>
    <property type="match status" value="1"/>
</dbReference>
<feature type="transmembrane region" description="Helical" evidence="2">
    <location>
        <begin position="45"/>
        <end position="65"/>
    </location>
</feature>
<dbReference type="GO" id="GO:0009277">
    <property type="term" value="C:fungal-type cell wall"/>
    <property type="evidence" value="ECO:0007669"/>
    <property type="project" value="TreeGrafter"/>
</dbReference>
<reference evidence="3" key="1">
    <citation type="submission" date="2023-07" db="EMBL/GenBank/DDBJ databases">
        <title>Black Yeasts Isolated from many extreme environments.</title>
        <authorList>
            <person name="Coleine C."/>
            <person name="Stajich J.E."/>
            <person name="Selbmann L."/>
        </authorList>
    </citation>
    <scope>NUCLEOTIDE SEQUENCE</scope>
    <source>
        <strain evidence="3">CCFEE 5485</strain>
    </source>
</reference>
<evidence type="ECO:0008006" key="5">
    <source>
        <dbReference type="Google" id="ProtNLM"/>
    </source>
</evidence>
<keyword evidence="2" id="KW-0812">Transmembrane</keyword>
<comment type="caution">
    <text evidence="3">The sequence shown here is derived from an EMBL/GenBank/DDBJ whole genome shotgun (WGS) entry which is preliminary data.</text>
</comment>
<keyword evidence="2" id="KW-0472">Membrane</keyword>
<name>A0AAE1BZ17_9PEZI</name>
<dbReference type="EMBL" id="JAUTXT010000027">
    <property type="protein sequence ID" value="KAK3673102.1"/>
    <property type="molecule type" value="Genomic_DNA"/>
</dbReference>
<gene>
    <name evidence="3" type="ORF">LTR78_006942</name>
</gene>
<protein>
    <recommendedName>
        <fullName evidence="5">Acid phosphatase</fullName>
    </recommendedName>
</protein>
<dbReference type="SUPFAM" id="SSF53254">
    <property type="entry name" value="Phosphoglycerate mutase-like"/>
    <property type="match status" value="1"/>
</dbReference>
<dbReference type="Proteomes" id="UP001274830">
    <property type="component" value="Unassembled WGS sequence"/>
</dbReference>
<dbReference type="Gene3D" id="3.40.50.1240">
    <property type="entry name" value="Phosphoglycerate mutase-like"/>
    <property type="match status" value="1"/>
</dbReference>
<dbReference type="GO" id="GO:0003993">
    <property type="term" value="F:acid phosphatase activity"/>
    <property type="evidence" value="ECO:0007669"/>
    <property type="project" value="TreeGrafter"/>
</dbReference>
<dbReference type="CDD" id="cd07061">
    <property type="entry name" value="HP_HAP_like"/>
    <property type="match status" value="1"/>
</dbReference>
<sequence>MSLCSLWNLANIPISPRASTARSSPYEQRPAQRNIQSIGKGLLRMARLIMLASGLTALLAVVLYFDELSSTRASAYSLLGQWSSLLQQIPGPSSELDLDNSTSMAWDIRYHLGGNSPWIPKARGIVPDGINLPIGCRVEQVHMVGYLRVWVHLTHPKGMLELYHHIRGANVTLNGTLAFANSWDFFMKNPSERLENLVATGPYAGTLEAFNTGVKLGTRYEHLLDYAIEHNETAFWASGSKRVVETAQYFAAGMYGLEWQNTSRLHIIPETEDRGGDTLTAGKTCFRYLHNADEFGRQYGYRMWNEWREVYLPPITKRLQEQNPAMSFTTSEIYSMQELCGFETIAKGSSKWCDLFTHNEWLQFEYARDILHYYRTGSGNPYSSSIGWLWLNATATLLQQGPAAGTLFFSFVHDGDVIPMLTALDLLPHEKQHLPATHAPQNRVWQTSDLVPMGGRIIFERLVRGEPKQCWDHAEYGYPNHVYCSQSTEEHFVRINVNDGVVALPGCDSGPGRSCPLDQFLERISKKGEEVGDFREVCGLPRSAKAGIEFLHQ</sequence>